<evidence type="ECO:0000256" key="1">
    <source>
        <dbReference type="SAM" id="MobiDB-lite"/>
    </source>
</evidence>
<dbReference type="Proteomes" id="UP001652622">
    <property type="component" value="Unplaced"/>
</dbReference>
<protein>
    <submittedName>
        <fullName evidence="3">Leucine-rich repeat-containing protein 71 isoform X3</fullName>
    </submittedName>
</protein>
<proteinExistence type="predicted"/>
<dbReference type="Pfam" id="PF13516">
    <property type="entry name" value="LRR_6"/>
    <property type="match status" value="3"/>
</dbReference>
<dbReference type="SUPFAM" id="SSF52047">
    <property type="entry name" value="RNI-like"/>
    <property type="match status" value="1"/>
</dbReference>
<feature type="compositionally biased region" description="Basic and acidic residues" evidence="1">
    <location>
        <begin position="213"/>
        <end position="224"/>
    </location>
</feature>
<keyword evidence="2" id="KW-1185">Reference proteome</keyword>
<dbReference type="InterPro" id="IPR032675">
    <property type="entry name" value="LRR_dom_sf"/>
</dbReference>
<feature type="region of interest" description="Disordered" evidence="1">
    <location>
        <begin position="172"/>
        <end position="272"/>
    </location>
</feature>
<dbReference type="Gene3D" id="3.80.10.10">
    <property type="entry name" value="Ribonuclease Inhibitor"/>
    <property type="match status" value="1"/>
</dbReference>
<dbReference type="InterPro" id="IPR001611">
    <property type="entry name" value="Leu-rich_rpt"/>
</dbReference>
<feature type="region of interest" description="Disordered" evidence="1">
    <location>
        <begin position="375"/>
        <end position="397"/>
    </location>
</feature>
<dbReference type="RefSeq" id="XP_034280891.1">
    <property type="nucleotide sequence ID" value="XM_034425000.2"/>
</dbReference>
<feature type="compositionally biased region" description="Basic and acidic residues" evidence="1">
    <location>
        <begin position="172"/>
        <end position="191"/>
    </location>
</feature>
<dbReference type="PANTHER" id="PTHR46984:SF1">
    <property type="entry name" value="LEUCINE-RICH REPEAT-CONTAINING PROTEIN 71"/>
    <property type="match status" value="1"/>
</dbReference>
<name>A0A6P9CP63_PANGU</name>
<dbReference type="PANTHER" id="PTHR46984">
    <property type="entry name" value="LEUCINE-RICH REPEAT-CONTAINING PROTEIN 71"/>
    <property type="match status" value="1"/>
</dbReference>
<dbReference type="InterPro" id="IPR053040">
    <property type="entry name" value="LRR-containing_protein_71"/>
</dbReference>
<dbReference type="SMART" id="SM00368">
    <property type="entry name" value="LRR_RI"/>
    <property type="match status" value="5"/>
</dbReference>
<evidence type="ECO:0000313" key="2">
    <source>
        <dbReference type="Proteomes" id="UP001652622"/>
    </source>
</evidence>
<gene>
    <name evidence="3" type="primary">LRRC71</name>
</gene>
<sequence length="397" mass="43191">MLGVLAKCLPALAHLQALHLWKVGLTDPAFLSLLPVLAACANLKTLVLEGNPLPERSFYKLVSEESSLAHLSLRNNCMDDQAVLLIGQSLSSLRSSNKNLVSINLSYNHITDVGATHLANGLRLNRSLLSLSLAHNQIGDEGALKLAEVLGPFALTHTEVVERRRLLLEKEAQERGRLPQRHSELKGDRPASHVSSTTIDKLQTAKGSKAVIKKKEPTKKEEKGPVGGAAPAQPPAAPAAQAKKEDAKQSKKAVPPVDPKAKGAKGVKLGSKDKRSQILEVEQILEPTEMMNPLLEPAEHREGQVFLQGNRVLIYLNLMRNHISENGLKAFLATVEYQVSRIIPGGKGPTGLLRLSLAKNQFPAESKTYSRIQELMGPRDPLPRATRPEEELLTAAQ</sequence>
<dbReference type="AlphaFoldDB" id="A0A6P9CP63"/>
<accession>A0A6P9CP63</accession>
<organism evidence="2 3">
    <name type="scientific">Pantherophis guttatus</name>
    <name type="common">Corn snake</name>
    <name type="synonym">Elaphe guttata</name>
    <dbReference type="NCBI Taxonomy" id="94885"/>
    <lineage>
        <taxon>Eukaryota</taxon>
        <taxon>Metazoa</taxon>
        <taxon>Chordata</taxon>
        <taxon>Craniata</taxon>
        <taxon>Vertebrata</taxon>
        <taxon>Euteleostomi</taxon>
        <taxon>Lepidosauria</taxon>
        <taxon>Squamata</taxon>
        <taxon>Bifurcata</taxon>
        <taxon>Unidentata</taxon>
        <taxon>Episquamata</taxon>
        <taxon>Toxicofera</taxon>
        <taxon>Serpentes</taxon>
        <taxon>Colubroidea</taxon>
        <taxon>Colubridae</taxon>
        <taxon>Colubrinae</taxon>
        <taxon>Pantherophis</taxon>
    </lineage>
</organism>
<dbReference type="CTD" id="149499"/>
<evidence type="ECO:0000313" key="3">
    <source>
        <dbReference type="RefSeq" id="XP_034280891.1"/>
    </source>
</evidence>
<reference evidence="3" key="1">
    <citation type="submission" date="2025-08" db="UniProtKB">
        <authorList>
            <consortium name="RefSeq"/>
        </authorList>
    </citation>
    <scope>IDENTIFICATION</scope>
    <source>
        <tissue evidence="3">Blood</tissue>
    </source>
</reference>
<dbReference type="GeneID" id="117670094"/>